<proteinExistence type="predicted"/>
<sequence>MSTQVLDELCSFSSDASDYKSPSLSPLDPEFSPPAPLPFIDPARNNNRPKPEEGPSLHHSNEAMDTEEPYHQKLESPSFTKPLNQAFVNHKSTLFLKNKILTSENSRVKREIGSYNKGSSISASSQKHPQCQQLTPKATTCLDSNFVENHLAPMLTSMPMHTPGKYPLPRTAFLGTPAPLPTSMATLQKPRIQKPIHAPTAGKAGHTLAQSTPRVQPTPRKDPLPPSSHLERRTLYKAPESNIPRRVAPFKHYIPAESQPASARQRIQQPSEGEPTDIKKPFQMRIDAFFIEGQAYYLTARVGKGGTSSVVRALDKNYQMCAIKVISLKEKGEEKLAYILNEIRILRLLSSCQWIIQLYHVEINTKAAYLAMELGDINFEGLIRSQEQTYIDMDFIRLYWRHMLRAVQAIHAHHIVHTDLKPENFVLAKGILKLIDFGIARAIPKGSTSVIVDEEIGTIEYMAPEAIRKLSPSFSSEPASIKLRPSCDVWSLGCILYFMTYRYTPYQFYSFRDQVGHLRSSDPASFIKTPLYIDAASIKLPIPSVLISTIWSCLKTNPSERCTVSQLLEDSPLLNPPH</sequence>
<keyword evidence="1" id="KW-0418">Kinase</keyword>
<accession>A0ACC2UHW0</accession>
<name>A0ACC2UHW0_9FUNG</name>
<keyword evidence="2" id="KW-1185">Reference proteome</keyword>
<dbReference type="Proteomes" id="UP001165960">
    <property type="component" value="Unassembled WGS sequence"/>
</dbReference>
<dbReference type="EC" id="2.7.12.1" evidence="1"/>
<reference evidence="1" key="1">
    <citation type="submission" date="2022-04" db="EMBL/GenBank/DDBJ databases">
        <title>Genome of the entomopathogenic fungus Entomophthora muscae.</title>
        <authorList>
            <person name="Elya C."/>
            <person name="Lovett B.R."/>
            <person name="Lee E."/>
            <person name="Macias A.M."/>
            <person name="Hajek A.E."/>
            <person name="De Bivort B.L."/>
            <person name="Kasson M.T."/>
            <person name="De Fine Licht H.H."/>
            <person name="Stajich J.E."/>
        </authorList>
    </citation>
    <scope>NUCLEOTIDE SEQUENCE</scope>
    <source>
        <strain evidence="1">Berkeley</strain>
    </source>
</reference>
<gene>
    <name evidence="1" type="primary">MPS1</name>
    <name evidence="1" type="ORF">DSO57_1004461</name>
</gene>
<evidence type="ECO:0000313" key="1">
    <source>
        <dbReference type="EMBL" id="KAJ9086399.1"/>
    </source>
</evidence>
<protein>
    <submittedName>
        <fullName evidence="1">Dual-specificity kinase, spindle pole body (SPB) duplication and spindle checkpoint function</fullName>
        <ecNumber evidence="1">2.7.12.1</ecNumber>
    </submittedName>
</protein>
<dbReference type="EMBL" id="QTSX02000721">
    <property type="protein sequence ID" value="KAJ9086399.1"/>
    <property type="molecule type" value="Genomic_DNA"/>
</dbReference>
<comment type="caution">
    <text evidence="1">The sequence shown here is derived from an EMBL/GenBank/DDBJ whole genome shotgun (WGS) entry which is preliminary data.</text>
</comment>
<keyword evidence="1" id="KW-0808">Transferase</keyword>
<evidence type="ECO:0000313" key="2">
    <source>
        <dbReference type="Proteomes" id="UP001165960"/>
    </source>
</evidence>
<organism evidence="1 2">
    <name type="scientific">Entomophthora muscae</name>
    <dbReference type="NCBI Taxonomy" id="34485"/>
    <lineage>
        <taxon>Eukaryota</taxon>
        <taxon>Fungi</taxon>
        <taxon>Fungi incertae sedis</taxon>
        <taxon>Zoopagomycota</taxon>
        <taxon>Entomophthoromycotina</taxon>
        <taxon>Entomophthoromycetes</taxon>
        <taxon>Entomophthorales</taxon>
        <taxon>Entomophthoraceae</taxon>
        <taxon>Entomophthora</taxon>
    </lineage>
</organism>